<feature type="domain" description="NAC-A/B" evidence="5">
    <location>
        <begin position="78"/>
        <end position="143"/>
    </location>
</feature>
<protein>
    <recommendedName>
        <fullName evidence="2">Nascent polypeptide-associated complex subunit alpha</fullName>
    </recommendedName>
    <alternativeName>
        <fullName evidence="3">Alpha-NAC</fullName>
    </alternativeName>
</protein>
<proteinExistence type="inferred from homology"/>
<dbReference type="GO" id="GO:0005854">
    <property type="term" value="C:nascent polypeptide-associated complex"/>
    <property type="evidence" value="ECO:0007669"/>
    <property type="project" value="InterPro"/>
</dbReference>
<dbReference type="STRING" id="763407.A0A163A5Z6"/>
<dbReference type="PROSITE" id="PS51151">
    <property type="entry name" value="NAC_AB"/>
    <property type="match status" value="1"/>
</dbReference>
<dbReference type="Gene3D" id="2.20.70.30">
    <property type="entry name" value="Nascent polypeptide-associated complex domain"/>
    <property type="match status" value="1"/>
</dbReference>
<dbReference type="EMBL" id="KV440986">
    <property type="protein sequence ID" value="OAD71291.1"/>
    <property type="molecule type" value="Genomic_DNA"/>
</dbReference>
<dbReference type="PANTHER" id="PTHR21713">
    <property type="entry name" value="NASCENT POLYPEPTIDE ASSOCIATED COMPLEX ALPHA SUBUNIT-RELATED"/>
    <property type="match status" value="1"/>
</dbReference>
<dbReference type="Proteomes" id="UP000077315">
    <property type="component" value="Unassembled WGS sequence"/>
</dbReference>
<evidence type="ECO:0000313" key="7">
    <source>
        <dbReference type="Proteomes" id="UP000077315"/>
    </source>
</evidence>
<dbReference type="GeneID" id="28989980"/>
<dbReference type="CDD" id="cd14358">
    <property type="entry name" value="UBA_NAC_euk"/>
    <property type="match status" value="1"/>
</dbReference>
<evidence type="ECO:0000259" key="5">
    <source>
        <dbReference type="PROSITE" id="PS51151"/>
    </source>
</evidence>
<dbReference type="InterPro" id="IPR016641">
    <property type="entry name" value="EGD2/NACA0like"/>
</dbReference>
<dbReference type="Pfam" id="PF19026">
    <property type="entry name" value="UBA_HYPK"/>
    <property type="match status" value="1"/>
</dbReference>
<dbReference type="InterPro" id="IPR002715">
    <property type="entry name" value="Nas_poly-pep-assoc_cplx_dom"/>
</dbReference>
<name>A0A163A5Z6_PHYB8</name>
<evidence type="ECO:0000313" key="6">
    <source>
        <dbReference type="EMBL" id="OAD71291.1"/>
    </source>
</evidence>
<evidence type="ECO:0000256" key="1">
    <source>
        <dbReference type="ARBA" id="ARBA00009882"/>
    </source>
</evidence>
<reference evidence="7" key="1">
    <citation type="submission" date="2015-06" db="EMBL/GenBank/DDBJ databases">
        <title>Expansion of signal transduction pathways in fungi by whole-genome duplication.</title>
        <authorList>
            <consortium name="DOE Joint Genome Institute"/>
            <person name="Corrochano L.M."/>
            <person name="Kuo A."/>
            <person name="Marcet-Houben M."/>
            <person name="Polaino S."/>
            <person name="Salamov A."/>
            <person name="Villalobos J.M."/>
            <person name="Alvarez M.I."/>
            <person name="Avalos J."/>
            <person name="Benito E.P."/>
            <person name="Benoit I."/>
            <person name="Burger G."/>
            <person name="Camino L.P."/>
            <person name="Canovas D."/>
            <person name="Cerda-Olmedo E."/>
            <person name="Cheng J.-F."/>
            <person name="Dominguez A."/>
            <person name="Elias M."/>
            <person name="Eslava A.P."/>
            <person name="Glaser F."/>
            <person name="Grimwood J."/>
            <person name="Gutierrez G."/>
            <person name="Heitman J."/>
            <person name="Henrissat B."/>
            <person name="Iturriaga E.A."/>
            <person name="Lang B.F."/>
            <person name="Lavin J.L."/>
            <person name="Lee S."/>
            <person name="Li W."/>
            <person name="Lindquist E."/>
            <person name="Lopez-Garcia S."/>
            <person name="Luque E.M."/>
            <person name="Marcos A.T."/>
            <person name="Martin J."/>
            <person name="McCluskey K."/>
            <person name="Medina H.R."/>
            <person name="Miralles-Duran A."/>
            <person name="Miyazaki A."/>
            <person name="Munoz-Torres E."/>
            <person name="Oguiza J.A."/>
            <person name="Ohm R."/>
            <person name="Olmedo M."/>
            <person name="Orejas M."/>
            <person name="Ortiz-Castellanos L."/>
            <person name="Pisabarro A.G."/>
            <person name="Rodriguez-Romero J."/>
            <person name="Ruiz-Herrera J."/>
            <person name="Ruiz-Vazquez R."/>
            <person name="Sanz C."/>
            <person name="Schackwitz W."/>
            <person name="Schmutz J."/>
            <person name="Shahriari M."/>
            <person name="Shelest E."/>
            <person name="Silva-Franco F."/>
            <person name="Soanes D."/>
            <person name="Syed K."/>
            <person name="Tagua V.G."/>
            <person name="Talbot N.J."/>
            <person name="Thon M."/>
            <person name="De vries R.P."/>
            <person name="Wiebenga A."/>
            <person name="Yadav J.S."/>
            <person name="Braun E.L."/>
            <person name="Baker S."/>
            <person name="Garre V."/>
            <person name="Horwitz B."/>
            <person name="Torres-Martinez S."/>
            <person name="Idnurm A."/>
            <person name="Herrera-Estrella A."/>
            <person name="Gabaldon T."/>
            <person name="Grigoriev I.V."/>
        </authorList>
    </citation>
    <scope>NUCLEOTIDE SEQUENCE [LARGE SCALE GENOMIC DNA]</scope>
    <source>
        <strain evidence="7">NRRL 1555(-)</strain>
    </source>
</reference>
<dbReference type="InParanoid" id="A0A163A5Z6"/>
<feature type="region of interest" description="Disordered" evidence="4">
    <location>
        <begin position="20"/>
        <end position="42"/>
    </location>
</feature>
<gene>
    <name evidence="6" type="ORF">PHYBLDRAFT_126051</name>
</gene>
<accession>A0A163A5Z6</accession>
<keyword evidence="7" id="KW-1185">Reference proteome</keyword>
<dbReference type="FunFam" id="1.10.8.10:FF:000006">
    <property type="entry name" value="Putative nascent polypeptide-associated complex subunit alpha"/>
    <property type="match status" value="1"/>
</dbReference>
<evidence type="ECO:0000256" key="4">
    <source>
        <dbReference type="SAM" id="MobiDB-lite"/>
    </source>
</evidence>
<evidence type="ECO:0000256" key="3">
    <source>
        <dbReference type="ARBA" id="ARBA00030300"/>
    </source>
</evidence>
<dbReference type="FunCoup" id="A0A163A5Z6">
    <property type="interactions" value="638"/>
</dbReference>
<dbReference type="AlphaFoldDB" id="A0A163A5Z6"/>
<dbReference type="Gene3D" id="1.10.8.10">
    <property type="entry name" value="DNA helicase RuvA subunit, C-terminal domain"/>
    <property type="match status" value="1"/>
</dbReference>
<dbReference type="CDD" id="cd22054">
    <property type="entry name" value="NAC_NACA"/>
    <property type="match status" value="1"/>
</dbReference>
<dbReference type="InterPro" id="IPR038187">
    <property type="entry name" value="NAC_A/B_dom_sf"/>
</dbReference>
<dbReference type="SMART" id="SM01407">
    <property type="entry name" value="NAC"/>
    <property type="match status" value="1"/>
</dbReference>
<comment type="similarity">
    <text evidence="1">Belongs to the NAC-alpha family.</text>
</comment>
<dbReference type="VEuPathDB" id="FungiDB:PHYBLDRAFT_126051"/>
<evidence type="ECO:0000256" key="2">
    <source>
        <dbReference type="ARBA" id="ARBA00014437"/>
    </source>
</evidence>
<dbReference type="InterPro" id="IPR044034">
    <property type="entry name" value="NAC-like_UBA"/>
</dbReference>
<dbReference type="RefSeq" id="XP_018289331.1">
    <property type="nucleotide sequence ID" value="XM_018429074.1"/>
</dbReference>
<dbReference type="OrthoDB" id="3169036at2759"/>
<dbReference type="Pfam" id="PF01849">
    <property type="entry name" value="NAC"/>
    <property type="match status" value="1"/>
</dbReference>
<organism evidence="6 7">
    <name type="scientific">Phycomyces blakesleeanus (strain ATCC 8743b / DSM 1359 / FGSC 10004 / NBRC 33097 / NRRL 1555)</name>
    <dbReference type="NCBI Taxonomy" id="763407"/>
    <lineage>
        <taxon>Eukaryota</taxon>
        <taxon>Fungi</taxon>
        <taxon>Fungi incertae sedis</taxon>
        <taxon>Mucoromycota</taxon>
        <taxon>Mucoromycotina</taxon>
        <taxon>Mucoromycetes</taxon>
        <taxon>Mucorales</taxon>
        <taxon>Phycomycetaceae</taxon>
        <taxon>Phycomyces</taxon>
    </lineage>
</organism>
<sequence>MDRCIDRLVNREEKKRKKDLDRYISRNGRGSQTKRLTLPLPLQMSAPIEEKPVAVEETTQEVPLELEEEEVTVDSPQSRGEKKARKAILGLGLKRVAGINRVTFTRARGIIYAIAKPEVYQSMNSDTFIVFGEMQVEDMAARAQAAAAEQLATEAASGEVEAPAADAVAEVEEEEEEVSAEGVEEKDIELVVSQANVSRNKAIKALKGNNNDIVNAIMELTM</sequence>